<name>A0ABW3FWF5_9PSEU</name>
<evidence type="ECO:0000313" key="3">
    <source>
        <dbReference type="EMBL" id="MFD0922884.1"/>
    </source>
</evidence>
<accession>A0ABW3FWF5</accession>
<gene>
    <name evidence="3" type="ORF">ACFQ16_24325</name>
</gene>
<reference evidence="4" key="1">
    <citation type="journal article" date="2019" name="Int. J. Syst. Evol. Microbiol.">
        <title>The Global Catalogue of Microorganisms (GCM) 10K type strain sequencing project: providing services to taxonomists for standard genome sequencing and annotation.</title>
        <authorList>
            <consortium name="The Broad Institute Genomics Platform"/>
            <consortium name="The Broad Institute Genome Sequencing Center for Infectious Disease"/>
            <person name="Wu L."/>
            <person name="Ma J."/>
        </authorList>
    </citation>
    <scope>NUCLEOTIDE SEQUENCE [LARGE SCALE GENOMIC DNA]</scope>
    <source>
        <strain evidence="4">CCUG 56401</strain>
    </source>
</reference>
<keyword evidence="1" id="KW-0175">Coiled coil</keyword>
<evidence type="ECO:0000256" key="1">
    <source>
        <dbReference type="SAM" id="Coils"/>
    </source>
</evidence>
<feature type="region of interest" description="Disordered" evidence="2">
    <location>
        <begin position="113"/>
        <end position="175"/>
    </location>
</feature>
<feature type="compositionally biased region" description="Acidic residues" evidence="2">
    <location>
        <begin position="159"/>
        <end position="169"/>
    </location>
</feature>
<dbReference type="InterPro" id="IPR004401">
    <property type="entry name" value="YbaB/EbfC"/>
</dbReference>
<dbReference type="Proteomes" id="UP001597018">
    <property type="component" value="Unassembled WGS sequence"/>
</dbReference>
<proteinExistence type="predicted"/>
<dbReference type="Pfam" id="PF02575">
    <property type="entry name" value="YbaB_DNA_bd"/>
    <property type="match status" value="1"/>
</dbReference>
<organism evidence="3 4">
    <name type="scientific">Saccharopolyspora rosea</name>
    <dbReference type="NCBI Taxonomy" id="524884"/>
    <lineage>
        <taxon>Bacteria</taxon>
        <taxon>Bacillati</taxon>
        <taxon>Actinomycetota</taxon>
        <taxon>Actinomycetes</taxon>
        <taxon>Pseudonocardiales</taxon>
        <taxon>Pseudonocardiaceae</taxon>
        <taxon>Saccharopolyspora</taxon>
    </lineage>
</organism>
<comment type="caution">
    <text evidence="3">The sequence shown here is derived from an EMBL/GenBank/DDBJ whole genome shotgun (WGS) entry which is preliminary data.</text>
</comment>
<protein>
    <submittedName>
        <fullName evidence="3">YbaB/EbfC family nucleoid-associated protein</fullName>
    </submittedName>
</protein>
<feature type="coiled-coil region" evidence="1">
    <location>
        <begin position="14"/>
        <end position="45"/>
    </location>
</feature>
<dbReference type="RefSeq" id="WP_345602022.1">
    <property type="nucleotide sequence ID" value="NZ_BAABLT010000055.1"/>
</dbReference>
<dbReference type="InterPro" id="IPR036894">
    <property type="entry name" value="YbaB-like_sf"/>
</dbReference>
<dbReference type="Gene3D" id="3.30.1310.10">
    <property type="entry name" value="Nucleoid-associated protein YbaB-like domain"/>
    <property type="match status" value="1"/>
</dbReference>
<evidence type="ECO:0000313" key="4">
    <source>
        <dbReference type="Proteomes" id="UP001597018"/>
    </source>
</evidence>
<evidence type="ECO:0000256" key="2">
    <source>
        <dbReference type="SAM" id="MobiDB-lite"/>
    </source>
</evidence>
<sequence length="175" mass="18999">MSGRDESSDLAARNAALRNQIDDMLADLRERTAQLQEKQDAAAAKTHEVTSEDGVITVRVDATGIVQQLSLGPKAFERATPERLAEQITSVIREATGTAQRELRAEFASFTESPGFAGVPGIPELPDFLPTRSLVQTPDPAAERARRAGKPAAPRSAETDEFDEFDGEWLEGGHR</sequence>
<dbReference type="SUPFAM" id="SSF82607">
    <property type="entry name" value="YbaB-like"/>
    <property type="match status" value="1"/>
</dbReference>
<dbReference type="EMBL" id="JBHTIW010000026">
    <property type="protein sequence ID" value="MFD0922884.1"/>
    <property type="molecule type" value="Genomic_DNA"/>
</dbReference>
<keyword evidence="4" id="KW-1185">Reference proteome</keyword>